<dbReference type="EMBL" id="LT841358">
    <property type="protein sequence ID" value="SMH70249.1"/>
    <property type="molecule type" value="Genomic_DNA"/>
</dbReference>
<proteinExistence type="predicted"/>
<name>A0A2H1FC78_9ARCH</name>
<evidence type="ECO:0000313" key="2">
    <source>
        <dbReference type="Proteomes" id="UP000230607"/>
    </source>
</evidence>
<organism evidence="1 2">
    <name type="scientific">Candidatus Nitrosotalea okcheonensis</name>
    <dbReference type="NCBI Taxonomy" id="1903276"/>
    <lineage>
        <taxon>Archaea</taxon>
        <taxon>Nitrososphaerota</taxon>
        <taxon>Nitrososphaeria</taxon>
        <taxon>Nitrosotaleales</taxon>
        <taxon>Nitrosotaleaceae</taxon>
        <taxon>Nitrosotalea</taxon>
    </lineage>
</organism>
<sequence length="109" mass="12266">MLVMQVLQQGRILENKDADNILKIMSNDQAMTILRSTIDTPKSAWDISVMSGVPLTQVYRWVRRLHTSGLVRVSGDTNLSGKKFFMYQSKVSSIKVTLTSITESVMEIS</sequence>
<gene>
    <name evidence="1" type="ORF">NCS_10056</name>
</gene>
<reference evidence="2" key="1">
    <citation type="submission" date="2017-03" db="EMBL/GenBank/DDBJ databases">
        <authorList>
            <person name="Herbold C."/>
        </authorList>
    </citation>
    <scope>NUCLEOTIDE SEQUENCE [LARGE SCALE GENOMIC DNA]</scope>
</reference>
<keyword evidence="2" id="KW-1185">Reference proteome</keyword>
<dbReference type="InterPro" id="IPR036388">
    <property type="entry name" value="WH-like_DNA-bd_sf"/>
</dbReference>
<accession>A0A2H1FC78</accession>
<protein>
    <submittedName>
        <fullName evidence="1">Putative transcription regulator</fullName>
    </submittedName>
</protein>
<evidence type="ECO:0000313" key="1">
    <source>
        <dbReference type="EMBL" id="SMH70249.1"/>
    </source>
</evidence>
<dbReference type="Proteomes" id="UP000230607">
    <property type="component" value="Chromosome 1"/>
</dbReference>
<dbReference type="Gene3D" id="1.10.10.10">
    <property type="entry name" value="Winged helix-like DNA-binding domain superfamily/Winged helix DNA-binding domain"/>
    <property type="match status" value="1"/>
</dbReference>
<dbReference type="SUPFAM" id="SSF46785">
    <property type="entry name" value="Winged helix' DNA-binding domain"/>
    <property type="match status" value="1"/>
</dbReference>
<dbReference type="InterPro" id="IPR036390">
    <property type="entry name" value="WH_DNA-bd_sf"/>
</dbReference>
<dbReference type="AlphaFoldDB" id="A0A2H1FC78"/>